<name>A0ACB9TL33_HOLOL</name>
<sequence length="385" mass="43841">MTLSCAVCAQVVGKRAHGIQCDECRTAFHAKCVGLSSDALTALSGEGSSWRCTTCRKGPARRTSVIICDDNSDSAMPNRDLLQSIDSQLKLLNSKYDTLMTSVAFCSDKISDFEKSLTLLENKCKVIDTLRTDNDKLKNQVMGLQKQLDDNSQYSRLYNIEIQGVPRKEGENIYKILESIGKEIQCPLDDLHIEYAHRVPTRNPLNKDGNIVARFFSRRIKENVLASAIKAKRNRRLTATGEGAVRGIKVAGLSDSIFINEHLSQKNKELFKATRDACKKSNFKFSWSKNGTVFVRKNEKSANRRTRKKEKEGRRWENREDERWKKKKEEGRRRTKKEEDVSAFIGNIIKLGKKTKLFGLVTLPCRREYLVANCFPPTNERLPQL</sequence>
<dbReference type="EMBL" id="CM043016">
    <property type="protein sequence ID" value="KAI4467359.1"/>
    <property type="molecule type" value="Genomic_DNA"/>
</dbReference>
<proteinExistence type="predicted"/>
<reference evidence="1" key="1">
    <citation type="submission" date="2022-04" db="EMBL/GenBank/DDBJ databases">
        <title>Chromosome-scale genome assembly of Holotrichia oblita Faldermann.</title>
        <authorList>
            <person name="Rongchong L."/>
        </authorList>
    </citation>
    <scope>NUCLEOTIDE SEQUENCE</scope>
    <source>
        <strain evidence="1">81SQS9</strain>
    </source>
</reference>
<evidence type="ECO:0000313" key="1">
    <source>
        <dbReference type="EMBL" id="KAI4467359.1"/>
    </source>
</evidence>
<accession>A0ACB9TL33</accession>
<evidence type="ECO:0000313" key="2">
    <source>
        <dbReference type="Proteomes" id="UP001056778"/>
    </source>
</evidence>
<gene>
    <name evidence="1" type="ORF">MML48_2g00015067</name>
</gene>
<comment type="caution">
    <text evidence="1">The sequence shown here is derived from an EMBL/GenBank/DDBJ whole genome shotgun (WGS) entry which is preliminary data.</text>
</comment>
<organism evidence="1 2">
    <name type="scientific">Holotrichia oblita</name>
    <name type="common">Chafer beetle</name>
    <dbReference type="NCBI Taxonomy" id="644536"/>
    <lineage>
        <taxon>Eukaryota</taxon>
        <taxon>Metazoa</taxon>
        <taxon>Ecdysozoa</taxon>
        <taxon>Arthropoda</taxon>
        <taxon>Hexapoda</taxon>
        <taxon>Insecta</taxon>
        <taxon>Pterygota</taxon>
        <taxon>Neoptera</taxon>
        <taxon>Endopterygota</taxon>
        <taxon>Coleoptera</taxon>
        <taxon>Polyphaga</taxon>
        <taxon>Scarabaeiformia</taxon>
        <taxon>Scarabaeidae</taxon>
        <taxon>Melolonthinae</taxon>
        <taxon>Holotrichia</taxon>
    </lineage>
</organism>
<protein>
    <submittedName>
        <fullName evidence="1">L1 transposable element-related</fullName>
    </submittedName>
</protein>
<keyword evidence="2" id="KW-1185">Reference proteome</keyword>
<dbReference type="Proteomes" id="UP001056778">
    <property type="component" value="Chromosome 2"/>
</dbReference>